<comment type="similarity">
    <text evidence="1">Belongs to the sigma-70 factor family. ECF subfamily.</text>
</comment>
<dbReference type="Proteomes" id="UP000033035">
    <property type="component" value="Unassembled WGS sequence"/>
</dbReference>
<dbReference type="InterPro" id="IPR013324">
    <property type="entry name" value="RNA_pol_sigma_r3/r4-like"/>
</dbReference>
<evidence type="ECO:0000313" key="8">
    <source>
        <dbReference type="Proteomes" id="UP000033035"/>
    </source>
</evidence>
<protein>
    <submittedName>
        <fullName evidence="7">RNA polymerase sigma-70 factor</fullName>
    </submittedName>
</protein>
<dbReference type="SUPFAM" id="SSF88946">
    <property type="entry name" value="Sigma2 domain of RNA polymerase sigma factors"/>
    <property type="match status" value="1"/>
</dbReference>
<dbReference type="InterPro" id="IPR039425">
    <property type="entry name" value="RNA_pol_sigma-70-like"/>
</dbReference>
<evidence type="ECO:0000256" key="1">
    <source>
        <dbReference type="ARBA" id="ARBA00010641"/>
    </source>
</evidence>
<dbReference type="HOGENOM" id="CLU_047691_4_0_10"/>
<dbReference type="NCBIfam" id="TIGR02937">
    <property type="entry name" value="sigma70-ECF"/>
    <property type="match status" value="1"/>
</dbReference>
<dbReference type="GO" id="GO:0016987">
    <property type="term" value="F:sigma factor activity"/>
    <property type="evidence" value="ECO:0007669"/>
    <property type="project" value="UniProtKB-KW"/>
</dbReference>
<keyword evidence="2" id="KW-0805">Transcription regulation</keyword>
<evidence type="ECO:0000256" key="2">
    <source>
        <dbReference type="ARBA" id="ARBA00023015"/>
    </source>
</evidence>
<dbReference type="AlphaFoldDB" id="A0A0F5JGJ4"/>
<evidence type="ECO:0000313" key="7">
    <source>
        <dbReference type="EMBL" id="KKB56572.1"/>
    </source>
</evidence>
<dbReference type="PANTHER" id="PTHR43133">
    <property type="entry name" value="RNA POLYMERASE ECF-TYPE SIGMA FACTO"/>
    <property type="match status" value="1"/>
</dbReference>
<dbReference type="InterPro" id="IPR014284">
    <property type="entry name" value="RNA_pol_sigma-70_dom"/>
</dbReference>
<dbReference type="Pfam" id="PF08281">
    <property type="entry name" value="Sigma70_r4_2"/>
    <property type="match status" value="1"/>
</dbReference>
<dbReference type="PANTHER" id="PTHR43133:SF46">
    <property type="entry name" value="RNA POLYMERASE SIGMA-70 FACTOR ECF SUBFAMILY"/>
    <property type="match status" value="1"/>
</dbReference>
<feature type="domain" description="RNA polymerase sigma factor 70 region 4 type 2" evidence="6">
    <location>
        <begin position="120"/>
        <end position="172"/>
    </location>
</feature>
<dbReference type="GO" id="GO:0006352">
    <property type="term" value="P:DNA-templated transcription initiation"/>
    <property type="evidence" value="ECO:0007669"/>
    <property type="project" value="InterPro"/>
</dbReference>
<keyword evidence="8" id="KW-1185">Reference proteome</keyword>
<gene>
    <name evidence="7" type="ORF">HMPREF1536_02208</name>
</gene>
<dbReference type="Gene3D" id="1.10.10.10">
    <property type="entry name" value="Winged helix-like DNA-binding domain superfamily/Winged helix DNA-binding domain"/>
    <property type="match status" value="1"/>
</dbReference>
<feature type="domain" description="RNA polymerase sigma-70 region 2" evidence="5">
    <location>
        <begin position="21"/>
        <end position="87"/>
    </location>
</feature>
<dbReference type="RefSeq" id="WP_028728216.1">
    <property type="nucleotide sequence ID" value="NZ_AUAE01000028.1"/>
</dbReference>
<dbReference type="STRING" id="1203610.HMPREF1536_02208"/>
<accession>A0A0F5JGJ4</accession>
<dbReference type="InterPro" id="IPR014327">
    <property type="entry name" value="RNA_pol_sigma70_bacteroid"/>
</dbReference>
<keyword evidence="4" id="KW-0804">Transcription</keyword>
<dbReference type="CDD" id="cd06171">
    <property type="entry name" value="Sigma70_r4"/>
    <property type="match status" value="1"/>
</dbReference>
<dbReference type="GO" id="GO:0003677">
    <property type="term" value="F:DNA binding"/>
    <property type="evidence" value="ECO:0007669"/>
    <property type="project" value="InterPro"/>
</dbReference>
<name>A0A0F5JGJ4_9BACT</name>
<dbReference type="InterPro" id="IPR013249">
    <property type="entry name" value="RNA_pol_sigma70_r4_t2"/>
</dbReference>
<dbReference type="InterPro" id="IPR036388">
    <property type="entry name" value="WH-like_DNA-bd_sf"/>
</dbReference>
<keyword evidence="3" id="KW-0731">Sigma factor</keyword>
<dbReference type="NCBIfam" id="TIGR02985">
    <property type="entry name" value="Sig70_bacteroi1"/>
    <property type="match status" value="1"/>
</dbReference>
<dbReference type="InterPro" id="IPR013325">
    <property type="entry name" value="RNA_pol_sigma_r2"/>
</dbReference>
<evidence type="ECO:0000259" key="5">
    <source>
        <dbReference type="Pfam" id="PF04542"/>
    </source>
</evidence>
<dbReference type="PATRIC" id="fig|1203610.3.peg.2265"/>
<evidence type="ECO:0000259" key="6">
    <source>
        <dbReference type="Pfam" id="PF08281"/>
    </source>
</evidence>
<organism evidence="7 8">
    <name type="scientific">Parabacteroides gordonii MS-1 = DSM 23371</name>
    <dbReference type="NCBI Taxonomy" id="1203610"/>
    <lineage>
        <taxon>Bacteria</taxon>
        <taxon>Pseudomonadati</taxon>
        <taxon>Bacteroidota</taxon>
        <taxon>Bacteroidia</taxon>
        <taxon>Bacteroidales</taxon>
        <taxon>Tannerellaceae</taxon>
        <taxon>Parabacteroides</taxon>
    </lineage>
</organism>
<dbReference type="SUPFAM" id="SSF88659">
    <property type="entry name" value="Sigma3 and sigma4 domains of RNA polymerase sigma factors"/>
    <property type="match status" value="1"/>
</dbReference>
<evidence type="ECO:0000256" key="3">
    <source>
        <dbReference type="ARBA" id="ARBA00023082"/>
    </source>
</evidence>
<proteinExistence type="inferred from homology"/>
<dbReference type="EMBL" id="AQHW01000014">
    <property type="protein sequence ID" value="KKB56572.1"/>
    <property type="molecule type" value="Genomic_DNA"/>
</dbReference>
<reference evidence="7 8" key="1">
    <citation type="submission" date="2013-04" db="EMBL/GenBank/DDBJ databases">
        <title>The Genome Sequence of Parabacteroides gordonii DSM 23371.</title>
        <authorList>
            <consortium name="The Broad Institute Genomics Platform"/>
            <person name="Earl A."/>
            <person name="Ward D."/>
            <person name="Feldgarden M."/>
            <person name="Gevers D."/>
            <person name="Martens E."/>
            <person name="Sakamoto M."/>
            <person name="Benno Y."/>
            <person name="Suzuki N."/>
            <person name="Matsunaga N."/>
            <person name="Koshihara K."/>
            <person name="Seki M."/>
            <person name="Komiya H."/>
            <person name="Walker B."/>
            <person name="Young S."/>
            <person name="Zeng Q."/>
            <person name="Gargeya S."/>
            <person name="Fitzgerald M."/>
            <person name="Haas B."/>
            <person name="Abouelleil A."/>
            <person name="Allen A.W."/>
            <person name="Alvarado L."/>
            <person name="Arachchi H.M."/>
            <person name="Berlin A.M."/>
            <person name="Chapman S.B."/>
            <person name="Gainer-Dewar J."/>
            <person name="Goldberg J."/>
            <person name="Griggs A."/>
            <person name="Gujja S."/>
            <person name="Hansen M."/>
            <person name="Howarth C."/>
            <person name="Imamovic A."/>
            <person name="Ireland A."/>
            <person name="Larimer J."/>
            <person name="McCowan C."/>
            <person name="Murphy C."/>
            <person name="Pearson M."/>
            <person name="Poon T.W."/>
            <person name="Priest M."/>
            <person name="Roberts A."/>
            <person name="Saif S."/>
            <person name="Shea T."/>
            <person name="Sisk P."/>
            <person name="Sykes S."/>
            <person name="Wortman J."/>
            <person name="Nusbaum C."/>
            <person name="Birren B."/>
        </authorList>
    </citation>
    <scope>NUCLEOTIDE SEQUENCE [LARGE SCALE GENOMIC DNA]</scope>
    <source>
        <strain evidence="7 8">MS-1</strain>
    </source>
</reference>
<dbReference type="Pfam" id="PF04542">
    <property type="entry name" value="Sigma70_r2"/>
    <property type="match status" value="1"/>
</dbReference>
<dbReference type="Gene3D" id="1.10.1740.10">
    <property type="match status" value="1"/>
</dbReference>
<comment type="caution">
    <text evidence="7">The sequence shown here is derived from an EMBL/GenBank/DDBJ whole genome shotgun (WGS) entry which is preliminary data.</text>
</comment>
<evidence type="ECO:0000256" key="4">
    <source>
        <dbReference type="ARBA" id="ARBA00023163"/>
    </source>
</evidence>
<dbReference type="InterPro" id="IPR007627">
    <property type="entry name" value="RNA_pol_sigma70_r2"/>
</dbReference>
<sequence length="185" mass="21909">MDTRDELVELQQGNHKAFEFLFRKYYVLLCYEARSYILEKHIVEELVGDVFRWLWENRDTLEITTSIRAYLIKATHNACLSYLRKNQLQYIELEEVKDKNTLFSLDESPLDYVLSRELIERVDKAVKELPPQYKKVFELSRYKNLTYAEISAEMGVSVNAVKLYQKKALAQLRLVLKDYLPASLD</sequence>